<name>A0A956M2W7_UNCEI</name>
<evidence type="ECO:0000259" key="1">
    <source>
        <dbReference type="Pfam" id="PF07638"/>
    </source>
</evidence>
<dbReference type="AlphaFoldDB" id="A0A956M2W7"/>
<dbReference type="Pfam" id="PF07638">
    <property type="entry name" value="Sigma70_ECF"/>
    <property type="match status" value="1"/>
</dbReference>
<dbReference type="NCBIfam" id="TIGR02999">
    <property type="entry name" value="Sig-70_X6"/>
    <property type="match status" value="1"/>
</dbReference>
<dbReference type="Proteomes" id="UP000697710">
    <property type="component" value="Unassembled WGS sequence"/>
</dbReference>
<feature type="domain" description="RNA polymerase sigma-70 ECF-like HTH" evidence="1">
    <location>
        <begin position="8"/>
        <end position="138"/>
    </location>
</feature>
<dbReference type="InterPro" id="IPR011517">
    <property type="entry name" value="RNA_pol_sigma70_ECF-like"/>
</dbReference>
<comment type="caution">
    <text evidence="2">The sequence shown here is derived from an EMBL/GenBank/DDBJ whole genome shotgun (WGS) entry which is preliminary data.</text>
</comment>
<sequence length="139" mass="15790">MRSPRSGDLTLLLQSVSGEDPESVARVFEIVHRELRDVAAGHLRRERRGHSLQPTALVHEAYLRLIGNNDEHWEHRAHFFGVAARAMRQVLVDHARARGAAKRGGDWERVTLDDRVDEAEESGVDLLDLDDALRRLSQE</sequence>
<dbReference type="InterPro" id="IPR053812">
    <property type="entry name" value="HTH_Sigma70_ECF-like"/>
</dbReference>
<feature type="non-terminal residue" evidence="2">
    <location>
        <position position="139"/>
    </location>
</feature>
<gene>
    <name evidence="2" type="ORF">KC729_19170</name>
</gene>
<protein>
    <submittedName>
        <fullName evidence="2">RNA polymerase subunit sigma-70</fullName>
    </submittedName>
</protein>
<accession>A0A956M2W7</accession>
<reference evidence="2" key="1">
    <citation type="submission" date="2020-04" db="EMBL/GenBank/DDBJ databases">
        <authorList>
            <person name="Zhang T."/>
        </authorList>
    </citation>
    <scope>NUCLEOTIDE SEQUENCE</scope>
    <source>
        <strain evidence="2">HKST-UBA01</strain>
    </source>
</reference>
<evidence type="ECO:0000313" key="2">
    <source>
        <dbReference type="EMBL" id="MCA9729813.1"/>
    </source>
</evidence>
<proteinExistence type="predicted"/>
<evidence type="ECO:0000313" key="3">
    <source>
        <dbReference type="Proteomes" id="UP000697710"/>
    </source>
</evidence>
<organism evidence="2 3">
    <name type="scientific">Eiseniibacteriota bacterium</name>
    <dbReference type="NCBI Taxonomy" id="2212470"/>
    <lineage>
        <taxon>Bacteria</taxon>
        <taxon>Candidatus Eiseniibacteriota</taxon>
    </lineage>
</organism>
<dbReference type="EMBL" id="JAGQHR010000853">
    <property type="protein sequence ID" value="MCA9729813.1"/>
    <property type="molecule type" value="Genomic_DNA"/>
</dbReference>
<reference evidence="2" key="2">
    <citation type="journal article" date="2021" name="Microbiome">
        <title>Successional dynamics and alternative stable states in a saline activated sludge microbial community over 9 years.</title>
        <authorList>
            <person name="Wang Y."/>
            <person name="Ye J."/>
            <person name="Ju F."/>
            <person name="Liu L."/>
            <person name="Boyd J.A."/>
            <person name="Deng Y."/>
            <person name="Parks D.H."/>
            <person name="Jiang X."/>
            <person name="Yin X."/>
            <person name="Woodcroft B.J."/>
            <person name="Tyson G.W."/>
            <person name="Hugenholtz P."/>
            <person name="Polz M.F."/>
            <person name="Zhang T."/>
        </authorList>
    </citation>
    <scope>NUCLEOTIDE SEQUENCE</scope>
    <source>
        <strain evidence="2">HKST-UBA01</strain>
    </source>
</reference>